<evidence type="ECO:0000313" key="2">
    <source>
        <dbReference type="Proteomes" id="UP001498398"/>
    </source>
</evidence>
<dbReference type="EMBL" id="JBANRG010000021">
    <property type="protein sequence ID" value="KAK7456382.1"/>
    <property type="molecule type" value="Genomic_DNA"/>
</dbReference>
<evidence type="ECO:0008006" key="3">
    <source>
        <dbReference type="Google" id="ProtNLM"/>
    </source>
</evidence>
<name>A0ABR1JEX3_9AGAR</name>
<comment type="caution">
    <text evidence="1">The sequence shown here is derived from an EMBL/GenBank/DDBJ whole genome shotgun (WGS) entry which is preliminary data.</text>
</comment>
<keyword evidence="2" id="KW-1185">Reference proteome</keyword>
<proteinExistence type="predicted"/>
<dbReference type="InterPro" id="IPR032675">
    <property type="entry name" value="LRR_dom_sf"/>
</dbReference>
<protein>
    <recommendedName>
        <fullName evidence="3">F-box domain-containing protein</fullName>
    </recommendedName>
</protein>
<reference evidence="1 2" key="1">
    <citation type="submission" date="2024-01" db="EMBL/GenBank/DDBJ databases">
        <title>A draft genome for the cacao thread blight pathogen Marasmiellus scandens.</title>
        <authorList>
            <person name="Baruah I.K."/>
            <person name="Leung J."/>
            <person name="Bukari Y."/>
            <person name="Amoako-Attah I."/>
            <person name="Meinhardt L.W."/>
            <person name="Bailey B.A."/>
            <person name="Cohen S.P."/>
        </authorList>
    </citation>
    <scope>NUCLEOTIDE SEQUENCE [LARGE SCALE GENOMIC DNA]</scope>
    <source>
        <strain evidence="1 2">GH-19</strain>
    </source>
</reference>
<evidence type="ECO:0000313" key="1">
    <source>
        <dbReference type="EMBL" id="KAK7456382.1"/>
    </source>
</evidence>
<dbReference type="Gene3D" id="3.80.10.10">
    <property type="entry name" value="Ribonuclease Inhibitor"/>
    <property type="match status" value="1"/>
</dbReference>
<dbReference type="SUPFAM" id="SSF52047">
    <property type="entry name" value="RNI-like"/>
    <property type="match status" value="1"/>
</dbReference>
<dbReference type="Proteomes" id="UP001498398">
    <property type="component" value="Unassembled WGS sequence"/>
</dbReference>
<sequence length="572" mass="64010">MPENETSICNQCLCNKPYPQRSFSEPESDILEALRSNKVLESAEASEISEYIDNAEFDLAVYEAEIERLLPFIDRLRGQTEQLKKRIAWKRALISPVRKLPNEILASIFTYCLGNGYFSNSQYYQDPNFVTVCSLWRSVALNSPEIWSNVSLTLEDSYVPSRTIRAVTRYLAQSQMRPLVATLRIKFGPYPYHHTAADCLTAFLSQAHRWRNLSIYLQDNAARSSDDIWGLLTKIEHLPLLQTLEFASNFSDTNQTECVASQILVASPNLRHLRVQGTGNTIPLSFPTQNQVTRLELGPSVDPSVFGLVERCPGIHVLVYHLNPTKNGSSGFVPQRSNVRELNIILKDSKLGGSRRSTNRLPQLIGSLTFPFLQSLGISSNAKASNFTPNWSRDSFDIFFLQSKCQLTSLSLGPMKGGVLLSDLDVIHLLALVPTLRSLAIHESRRLYTEQRIITTSLCQSLHAADNHHSASVGSEVPSKPLVPKLQDLRFTSRGPFDVDAFVRMVLSRCQSASSTTEHAVLDVSELLFLRLHLRSDTNSEETIHSIKSGLGCTADWDGRVKIGNLVFVIES</sequence>
<accession>A0ABR1JEX3</accession>
<organism evidence="1 2">
    <name type="scientific">Marasmiellus scandens</name>
    <dbReference type="NCBI Taxonomy" id="2682957"/>
    <lineage>
        <taxon>Eukaryota</taxon>
        <taxon>Fungi</taxon>
        <taxon>Dikarya</taxon>
        <taxon>Basidiomycota</taxon>
        <taxon>Agaricomycotina</taxon>
        <taxon>Agaricomycetes</taxon>
        <taxon>Agaricomycetidae</taxon>
        <taxon>Agaricales</taxon>
        <taxon>Marasmiineae</taxon>
        <taxon>Omphalotaceae</taxon>
        <taxon>Marasmiellus</taxon>
    </lineage>
</organism>
<gene>
    <name evidence="1" type="ORF">VKT23_010630</name>
</gene>